<reference evidence="2 3" key="1">
    <citation type="submission" date="2016-04" db="EMBL/GenBank/DDBJ databases">
        <title>Xanthomonas translucens phylogeny.</title>
        <authorList>
            <person name="Langlois P."/>
        </authorList>
    </citation>
    <scope>NUCLEOTIDE SEQUENCE [LARGE SCALE GENOMIC DNA]</scope>
    <source>
        <strain evidence="2 3">B99</strain>
    </source>
</reference>
<gene>
    <name evidence="2" type="ORF">A6R73_01605</name>
</gene>
<dbReference type="Proteomes" id="UP000093858">
    <property type="component" value="Unassembled WGS sequence"/>
</dbReference>
<accession>A0A199P6K4</accession>
<protein>
    <recommendedName>
        <fullName evidence="1">T6SS Phospholipase effector Tle1-like catalytic domain-containing protein</fullName>
    </recommendedName>
</protein>
<evidence type="ECO:0000259" key="1">
    <source>
        <dbReference type="Pfam" id="PF09994"/>
    </source>
</evidence>
<dbReference type="EMBL" id="LWSU01000057">
    <property type="protein sequence ID" value="OAX56914.1"/>
    <property type="molecule type" value="Genomic_DNA"/>
</dbReference>
<dbReference type="AlphaFoldDB" id="A0A199P6K4"/>
<dbReference type="InterPro" id="IPR029058">
    <property type="entry name" value="AB_hydrolase_fold"/>
</dbReference>
<dbReference type="Pfam" id="PF09994">
    <property type="entry name" value="T6SS_Tle1-like_cat"/>
    <property type="match status" value="1"/>
</dbReference>
<feature type="domain" description="T6SS Phospholipase effector Tle1-like catalytic" evidence="1">
    <location>
        <begin position="11"/>
        <end position="225"/>
    </location>
</feature>
<evidence type="ECO:0000313" key="2">
    <source>
        <dbReference type="EMBL" id="OAX56914.1"/>
    </source>
</evidence>
<dbReference type="PANTHER" id="PTHR33840:SF1">
    <property type="entry name" value="TLE1 PHOSPHOLIPASE DOMAIN-CONTAINING PROTEIN"/>
    <property type="match status" value="1"/>
</dbReference>
<dbReference type="SUPFAM" id="SSF53474">
    <property type="entry name" value="alpha/beta-Hydrolases"/>
    <property type="match status" value="1"/>
</dbReference>
<name>A0A199P6K4_9XANT</name>
<comment type="caution">
    <text evidence="2">The sequence shown here is derived from an EMBL/GenBank/DDBJ whole genome shotgun (WGS) entry which is preliminary data.</text>
</comment>
<organism evidence="2 3">
    <name type="scientific">Xanthomonas graminis pv. poae</name>
    <dbReference type="NCBI Taxonomy" id="227946"/>
    <lineage>
        <taxon>Bacteria</taxon>
        <taxon>Pseudomonadati</taxon>
        <taxon>Pseudomonadota</taxon>
        <taxon>Gammaproteobacteria</taxon>
        <taxon>Lysobacterales</taxon>
        <taxon>Lysobacteraceae</taxon>
        <taxon>Xanthomonas</taxon>
        <taxon>Xanthomonas translucens group</taxon>
        <taxon>Xanthomonas graminis</taxon>
    </lineage>
</organism>
<proteinExistence type="predicted"/>
<evidence type="ECO:0000313" key="3">
    <source>
        <dbReference type="Proteomes" id="UP000093858"/>
    </source>
</evidence>
<sequence>MALPDRPGEILAYYDQGVGTFGLRETLFEWQKVPGRIFGLAFGWGLRRTVEGAYRFLVENYQPGDQLYLFGFSRGAYAARALAALMHALGLVGRHNAHLFEYAWDMLRRRDQGDDVDFHLQSSFRQTFGREVKIRFMGLFDTVKSVGWVYDPVSLPFTRTNPDVLSIRHAVSIDERRAFFRQNLWSNEPKALEAWFAGVHADVGGGYEISDSQLALVSLRWMIAEALANGLPFDPDRVHKILYEGQARPEPTGPRHDSMTSAWKIAEWVPRLIWVLKDGRGRWRLAIGAMPPLGRPRKRTIRPDTRFHESVAIRCKVLGEYADIRQAVAANLIHDDPSIDALLSNARNGPRGKA</sequence>
<dbReference type="PANTHER" id="PTHR33840">
    <property type="match status" value="1"/>
</dbReference>
<dbReference type="InterPro" id="IPR018712">
    <property type="entry name" value="Tle1-like_cat"/>
</dbReference>